<dbReference type="InterPro" id="IPR014161">
    <property type="entry name" value="Tol-Pal_TolA"/>
</dbReference>
<keyword evidence="2" id="KW-0812">Transmembrane</keyword>
<organism evidence="3">
    <name type="scientific">Haemophilus influenzae</name>
    <dbReference type="NCBI Taxonomy" id="727"/>
    <lineage>
        <taxon>Bacteria</taxon>
        <taxon>Pseudomonadati</taxon>
        <taxon>Pseudomonadota</taxon>
        <taxon>Gammaproteobacteria</taxon>
        <taxon>Pasteurellales</taxon>
        <taxon>Pasteurellaceae</taxon>
        <taxon>Haemophilus</taxon>
    </lineage>
</organism>
<feature type="compositionally biased region" description="Basic and acidic residues" evidence="1">
    <location>
        <begin position="167"/>
        <end position="176"/>
    </location>
</feature>
<accession>A0AB37B4J2</accession>
<evidence type="ECO:0000256" key="2">
    <source>
        <dbReference type="SAM" id="Phobius"/>
    </source>
</evidence>
<dbReference type="GO" id="GO:0016020">
    <property type="term" value="C:membrane"/>
    <property type="evidence" value="ECO:0007669"/>
    <property type="project" value="InterPro"/>
</dbReference>
<comment type="caution">
    <text evidence="3">The sequence shown here is derived from an EMBL/GenBank/DDBJ whole genome shotgun (WGS) entry which is preliminary data.</text>
</comment>
<sequence>MQNNRQKKGINAFAISILLHFILFGLLILSSLYHTVEIMGGGEGEGDAMGAVMVDTGAAAQEWGRIQQQKKGQADKQKHPEPVVEEKPPEPNQEEIKHQQEVQRQEELKRQQEQQRQQEIKKQQEQARQEALEKQKQAEEAKAKQAAEAAKLKADAEAKRLAAAAKQAEEEAKAKAAEIAAQKAKQEAEAKAKVEAEAKAKAAAEAKAKAEAEAKAKAAAEAKAKADAEAKAKAAAEAKAKAAAEAKRKADQASLDDFFNGGDVGGGSASKGGSTNKGGTQGSGAALGSGDGGKIGDQYAGVIKKEIQRRFLKDPSFAGKVCRIKIQLGRDGAILGYQKISGPDDICSAALSAVARTKKVPAAPSDEIYEKYKSPIIDFDIR</sequence>
<protein>
    <submittedName>
        <fullName evidence="3">Cell envelope integrity inner membrane protein TolA</fullName>
    </submittedName>
</protein>
<feature type="compositionally biased region" description="Basic and acidic residues" evidence="1">
    <location>
        <begin position="72"/>
        <end position="160"/>
    </location>
</feature>
<dbReference type="AlphaFoldDB" id="A0AB37B4J2"/>
<feature type="compositionally biased region" description="Basic and acidic residues" evidence="1">
    <location>
        <begin position="184"/>
        <end position="236"/>
    </location>
</feature>
<evidence type="ECO:0000313" key="3">
    <source>
        <dbReference type="EMBL" id="PRJ24416.1"/>
    </source>
</evidence>
<dbReference type="GO" id="GO:0043213">
    <property type="term" value="P:bacteriocin transport"/>
    <property type="evidence" value="ECO:0007669"/>
    <property type="project" value="InterPro"/>
</dbReference>
<dbReference type="NCBIfam" id="NF007065">
    <property type="entry name" value="PRK09510.1"/>
    <property type="match status" value="1"/>
</dbReference>
<dbReference type="RefSeq" id="WP_105888609.1">
    <property type="nucleotide sequence ID" value="NZ_CP135820.1"/>
</dbReference>
<reference evidence="3" key="1">
    <citation type="submission" date="2017-04" db="EMBL/GenBank/DDBJ databases">
        <title>Haemophilus influenzae in COPD genome sequencing project.</title>
        <authorList>
            <person name="Murphy T.F."/>
            <person name="Kong Y."/>
            <person name="Nadendla S."/>
            <person name="Tettelin H."/>
            <person name="Pettigrew M."/>
        </authorList>
    </citation>
    <scope>NUCLEOTIDE SEQUENCE [LARGE SCALE GENOMIC DNA]</scope>
    <source>
        <strain evidence="3">39P1H1</strain>
    </source>
</reference>
<evidence type="ECO:0000256" key="1">
    <source>
        <dbReference type="SAM" id="MobiDB-lite"/>
    </source>
</evidence>
<dbReference type="SUPFAM" id="SSF74653">
    <property type="entry name" value="TolA/TonB C-terminal domain"/>
    <property type="match status" value="1"/>
</dbReference>
<dbReference type="EMBL" id="NEBD01000029">
    <property type="protein sequence ID" value="PRJ24416.1"/>
    <property type="molecule type" value="Genomic_DNA"/>
</dbReference>
<gene>
    <name evidence="3" type="ORF">BV056_00749</name>
</gene>
<dbReference type="NCBIfam" id="TIGR02794">
    <property type="entry name" value="tolA_full"/>
    <property type="match status" value="1"/>
</dbReference>
<keyword evidence="2" id="KW-1133">Transmembrane helix</keyword>
<dbReference type="Pfam" id="PF06519">
    <property type="entry name" value="TolA"/>
    <property type="match status" value="1"/>
</dbReference>
<proteinExistence type="predicted"/>
<dbReference type="GO" id="GO:0019534">
    <property type="term" value="F:toxin transmembrane transporter activity"/>
    <property type="evidence" value="ECO:0007669"/>
    <property type="project" value="InterPro"/>
</dbReference>
<dbReference type="Gene3D" id="3.30.1150.10">
    <property type="match status" value="1"/>
</dbReference>
<feature type="transmembrane region" description="Helical" evidence="2">
    <location>
        <begin position="12"/>
        <end position="33"/>
    </location>
</feature>
<feature type="region of interest" description="Disordered" evidence="1">
    <location>
        <begin position="66"/>
        <end position="236"/>
    </location>
</feature>
<feature type="region of interest" description="Disordered" evidence="1">
    <location>
        <begin position="265"/>
        <end position="289"/>
    </location>
</feature>
<keyword evidence="2" id="KW-0472">Membrane</keyword>
<name>A0AB37B4J2_HAEIF</name>